<feature type="region of interest" description="Disordered" evidence="1">
    <location>
        <begin position="1"/>
        <end position="47"/>
    </location>
</feature>
<reference evidence="3 5" key="1">
    <citation type="submission" date="2024-09" db="EMBL/GenBank/DDBJ databases">
        <authorList>
            <person name="Sun Q."/>
            <person name="Mori K."/>
        </authorList>
    </citation>
    <scope>NUCLEOTIDE SEQUENCE [LARGE SCALE GENOMIC DNA]</scope>
    <source>
        <strain evidence="3 5">CCM 7609</strain>
    </source>
</reference>
<evidence type="ECO:0000313" key="3">
    <source>
        <dbReference type="EMBL" id="MFB9075711.1"/>
    </source>
</evidence>
<accession>A0ABV5G9Z3</accession>
<evidence type="ECO:0000256" key="1">
    <source>
        <dbReference type="SAM" id="MobiDB-lite"/>
    </source>
</evidence>
<keyword evidence="5" id="KW-1185">Reference proteome</keyword>
<dbReference type="EMBL" id="JBHMFI010000023">
    <property type="protein sequence ID" value="MFB9075711.1"/>
    <property type="molecule type" value="Genomic_DNA"/>
</dbReference>
<evidence type="ECO:0000313" key="2">
    <source>
        <dbReference type="EMBL" id="MFB9075251.1"/>
    </source>
</evidence>
<name>A0ABV5G9Z3_9MICC</name>
<gene>
    <name evidence="2" type="ORF">ACFFX0_30395</name>
    <name evidence="3" type="ORF">ACFFX0_32920</name>
    <name evidence="4" type="ORF">ACFFX0_33050</name>
</gene>
<proteinExistence type="predicted"/>
<evidence type="ECO:0000313" key="4">
    <source>
        <dbReference type="EMBL" id="MFB9075731.1"/>
    </source>
</evidence>
<dbReference type="EMBL" id="JBHMFI010000024">
    <property type="protein sequence ID" value="MFB9075731.1"/>
    <property type="molecule type" value="Genomic_DNA"/>
</dbReference>
<comment type="caution">
    <text evidence="3">The sequence shown here is derived from an EMBL/GenBank/DDBJ whole genome shotgun (WGS) entry which is preliminary data.</text>
</comment>
<protein>
    <submittedName>
        <fullName evidence="3">Uncharacterized protein</fullName>
    </submittedName>
</protein>
<dbReference type="Proteomes" id="UP001589575">
    <property type="component" value="Unassembled WGS sequence"/>
</dbReference>
<dbReference type="EMBL" id="JBHMFI010000023">
    <property type="protein sequence ID" value="MFB9075251.1"/>
    <property type="molecule type" value="Genomic_DNA"/>
</dbReference>
<sequence length="47" mass="5582">MVGERVGVNSAKDLQGRRMFRHHDAVPPFRSNYRGRHETGTMRWTRQ</sequence>
<evidence type="ECO:0000313" key="5">
    <source>
        <dbReference type="Proteomes" id="UP001589575"/>
    </source>
</evidence>
<organism evidence="3 5">
    <name type="scientific">Citricoccus parietis</name>
    <dbReference type="NCBI Taxonomy" id="592307"/>
    <lineage>
        <taxon>Bacteria</taxon>
        <taxon>Bacillati</taxon>
        <taxon>Actinomycetota</taxon>
        <taxon>Actinomycetes</taxon>
        <taxon>Micrococcales</taxon>
        <taxon>Micrococcaceae</taxon>
        <taxon>Citricoccus</taxon>
    </lineage>
</organism>